<sequence length="163" mass="17855">MKISVNIEAGALAAMPLNGDRIAVDMDGIELATLVDAVNTHGTLLRIADQPGQIVVEDSLPFGTQLNGLCCSTAHITSEDNALLHALSQQSEAYGDAEWVHYTGSGYLLRLDAWSFPVLRLKRLGLSKACRRLVVTLQRRYALSLIHFDAFGELLPGFDVFDW</sequence>
<feature type="domain" description="YeeW-like" evidence="2">
    <location>
        <begin position="4"/>
        <end position="58"/>
    </location>
</feature>
<evidence type="ECO:0000259" key="1">
    <source>
        <dbReference type="Pfam" id="PF19419"/>
    </source>
</evidence>
<protein>
    <submittedName>
        <fullName evidence="3">DUF5983 family protein</fullName>
    </submittedName>
</protein>
<dbReference type="Proteomes" id="UP001223214">
    <property type="component" value="Unassembled WGS sequence"/>
</dbReference>
<dbReference type="InterPro" id="IPR046025">
    <property type="entry name" value="DUF5983"/>
</dbReference>
<evidence type="ECO:0000313" key="4">
    <source>
        <dbReference type="Proteomes" id="UP001223214"/>
    </source>
</evidence>
<gene>
    <name evidence="3" type="ORF">QQF32_19920</name>
</gene>
<keyword evidence="4" id="KW-1185">Reference proteome</keyword>
<reference evidence="3 4" key="1">
    <citation type="submission" date="2023-06" db="EMBL/GenBank/DDBJ databases">
        <title>Identification and characterization of antibiotic-resistant Gram-negative bacteria.</title>
        <authorList>
            <person name="Cho G.-S."/>
            <person name="Lee J."/>
            <person name="Tai E."/>
            <person name="Jeong S."/>
            <person name="Kim I."/>
            <person name="Kim B.-E."/>
            <person name="Jeong M.-I."/>
            <person name="Oh K.-K."/>
            <person name="Franz C.M.A.P."/>
        </authorList>
    </citation>
    <scope>NUCLEOTIDE SEQUENCE [LARGE SCALE GENOMIC DNA]</scope>
    <source>
        <strain evidence="3 4">V106_12</strain>
    </source>
</reference>
<proteinExistence type="predicted"/>
<dbReference type="RefSeq" id="WP_285148405.1">
    <property type="nucleotide sequence ID" value="NZ_JASSOM010000074.1"/>
</dbReference>
<evidence type="ECO:0000313" key="3">
    <source>
        <dbReference type="EMBL" id="MDK9365465.1"/>
    </source>
</evidence>
<dbReference type="InterPro" id="IPR057653">
    <property type="entry name" value="YeeW-like_dom"/>
</dbReference>
<feature type="domain" description="DUF5983" evidence="1">
    <location>
        <begin position="69"/>
        <end position="163"/>
    </location>
</feature>
<dbReference type="AlphaFoldDB" id="A0AAP4FXG1"/>
<accession>A0AAP4FXG1</accession>
<comment type="caution">
    <text evidence="3">The sequence shown here is derived from an EMBL/GenBank/DDBJ whole genome shotgun (WGS) entry which is preliminary data.</text>
</comment>
<evidence type="ECO:0000259" key="2">
    <source>
        <dbReference type="Pfam" id="PF25638"/>
    </source>
</evidence>
<dbReference type="EMBL" id="JASSOM010000074">
    <property type="protein sequence ID" value="MDK9365465.1"/>
    <property type="molecule type" value="Genomic_DNA"/>
</dbReference>
<name>A0AAP4FXG1_9ENTR</name>
<dbReference type="Pfam" id="PF19419">
    <property type="entry name" value="DUF5983"/>
    <property type="match status" value="1"/>
</dbReference>
<dbReference type="Pfam" id="PF25638">
    <property type="entry name" value="DUF5983_N"/>
    <property type="match status" value="1"/>
</dbReference>
<organism evidence="3 4">
    <name type="scientific">Lelliottia wanjuensis</name>
    <dbReference type="NCBI Taxonomy" id="3050585"/>
    <lineage>
        <taxon>Bacteria</taxon>
        <taxon>Pseudomonadati</taxon>
        <taxon>Pseudomonadota</taxon>
        <taxon>Gammaproteobacteria</taxon>
        <taxon>Enterobacterales</taxon>
        <taxon>Enterobacteriaceae</taxon>
        <taxon>Lelliottia</taxon>
    </lineage>
</organism>